<feature type="transmembrane region" description="Helical" evidence="1">
    <location>
        <begin position="33"/>
        <end position="57"/>
    </location>
</feature>
<feature type="transmembrane region" description="Helical" evidence="1">
    <location>
        <begin position="77"/>
        <end position="99"/>
    </location>
</feature>
<accession>A0ABY4FR62</accession>
<feature type="transmembrane region" description="Helical" evidence="1">
    <location>
        <begin position="240"/>
        <end position="263"/>
    </location>
</feature>
<feature type="transmembrane region" description="Helical" evidence="1">
    <location>
        <begin position="120"/>
        <end position="147"/>
    </location>
</feature>
<reference evidence="2 3" key="1">
    <citation type="submission" date="2022-04" db="EMBL/GenBank/DDBJ databases">
        <title>Leucobacter sp. isolated from rhizosphere of garlic.</title>
        <authorList>
            <person name="Won M."/>
            <person name="Lee C.-M."/>
            <person name="Woen H.-Y."/>
            <person name="Kwon S.-W."/>
        </authorList>
    </citation>
    <scope>NUCLEOTIDE SEQUENCE [LARGE SCALE GENOMIC DNA]</scope>
    <source>
        <strain evidence="2 3">H21R-40</strain>
    </source>
</reference>
<feature type="transmembrane region" description="Helical" evidence="1">
    <location>
        <begin position="167"/>
        <end position="185"/>
    </location>
</feature>
<organism evidence="2 3">
    <name type="scientific">Leucobacter allii</name>
    <dbReference type="NCBI Taxonomy" id="2932247"/>
    <lineage>
        <taxon>Bacteria</taxon>
        <taxon>Bacillati</taxon>
        <taxon>Actinomycetota</taxon>
        <taxon>Actinomycetes</taxon>
        <taxon>Micrococcales</taxon>
        <taxon>Microbacteriaceae</taxon>
        <taxon>Leucobacter</taxon>
    </lineage>
</organism>
<gene>
    <name evidence="2" type="ORF">MUN78_08025</name>
</gene>
<sequence>MERRSPYPRVRSAWPGAIASETLKLLSLRSSRILLVVALVMIAGAGTLLSIATVGRLSDKRFAGQEISATPEMFVDAVLWAQIVIVVLAVLAVVNEYTSGQVTLSLLAAPTRLPWLGAKALVLALSGFLVGVIGTAVSFGVSALVVVGTEVRYEIAFGDAALLSMKSGLYLAVIAVLAIGVAALVRHVVAALVAVLALIVVLPPVLASIPGIGAAADFLPTIAGRRLISDFETAVQLSPWAGFGVLAAWTALALALSGALLAARDA</sequence>
<dbReference type="Proteomes" id="UP000831786">
    <property type="component" value="Chromosome"/>
</dbReference>
<feature type="transmembrane region" description="Helical" evidence="1">
    <location>
        <begin position="192"/>
        <end position="220"/>
    </location>
</feature>
<keyword evidence="3" id="KW-1185">Reference proteome</keyword>
<evidence type="ECO:0000313" key="2">
    <source>
        <dbReference type="EMBL" id="UOQ58756.1"/>
    </source>
</evidence>
<dbReference type="EMBL" id="CP095045">
    <property type="protein sequence ID" value="UOQ58756.1"/>
    <property type="molecule type" value="Genomic_DNA"/>
</dbReference>
<evidence type="ECO:0000313" key="3">
    <source>
        <dbReference type="Proteomes" id="UP000831786"/>
    </source>
</evidence>
<keyword evidence="1" id="KW-1133">Transmembrane helix</keyword>
<protein>
    <recommendedName>
        <fullName evidence="4">ABC transporter permease</fullName>
    </recommendedName>
</protein>
<evidence type="ECO:0008006" key="4">
    <source>
        <dbReference type="Google" id="ProtNLM"/>
    </source>
</evidence>
<proteinExistence type="predicted"/>
<keyword evidence="1" id="KW-0812">Transmembrane</keyword>
<dbReference type="RefSeq" id="WP_244729868.1">
    <property type="nucleotide sequence ID" value="NZ_CP095045.1"/>
</dbReference>
<keyword evidence="1" id="KW-0472">Membrane</keyword>
<name>A0ABY4FR62_9MICO</name>
<evidence type="ECO:0000256" key="1">
    <source>
        <dbReference type="SAM" id="Phobius"/>
    </source>
</evidence>